<dbReference type="EMBL" id="WOTB01000018">
    <property type="protein sequence ID" value="NHN85637.1"/>
    <property type="molecule type" value="Genomic_DNA"/>
</dbReference>
<evidence type="ECO:0000313" key="5">
    <source>
        <dbReference type="Proteomes" id="UP000635278"/>
    </source>
</evidence>
<evidence type="ECO:0000256" key="2">
    <source>
        <dbReference type="SAM" id="MobiDB-lite"/>
    </source>
</evidence>
<keyword evidence="3" id="KW-0732">Signal</keyword>
<sequence length="618" mass="67181">MPQSPTILRRTRRPYVIALLAGSTMISLSARADDQSESLELMEKQIARIQEQQAQLTHALIGLQKQLIARKSTLQHSSSAHASLSRATRQHIAVANGSVAERPEEMPEEETTAGRGVSRHVTGPEVTPVFPGADRPTVESVVARRAEDVISHMAENNVGPHPRETVGAQAAGAVGDHGVFHMGPVTLALGGFVDTSSVLENRHVPSGTFNYWQDMPFKNDPRYHTNNFEGSARYSRISLMARGNVSKTETISGFFEMDFGAGAATTDAYESNSYAFRLRQAYLAYDNSESNFHFLAGQAWSMLTPDRVGIIPRQESLPETIESSMLAGQTWTRQWQARFVKDMMHHRLWLGLSIENPQTLYDTTGFTNNDGTVSLPNGQVATVSSDGTGLTNPAPFSNEIAPDVIAKVAYDPSWGHYELEGILHFPHDRVSGVGYGHNNTVIAGGGGGSMVIPIIPHELEVRLAGLAGVGIGRYGSVLLPDATLNAQGKPVPLPSVQASAGIIAHPSTTLDVYGYFGTQREGRRSFSVDGENYGYGNPNYSNAGCNIELSSLPCTANTKGVTEVTIGAWWRFFKGQFGTVEAGTQLAYSRRQIWQGVGGDPSTSMSQIFFDFRYLPFQ</sequence>
<feature type="coiled-coil region" evidence="1">
    <location>
        <begin position="32"/>
        <end position="66"/>
    </location>
</feature>
<comment type="caution">
    <text evidence="4">The sequence shown here is derived from an EMBL/GenBank/DDBJ whole genome shotgun (WGS) entry which is preliminary data.</text>
</comment>
<organism evidence="4 5">
    <name type="scientific">Acetobacter musti</name>
    <dbReference type="NCBI Taxonomy" id="864732"/>
    <lineage>
        <taxon>Bacteria</taxon>
        <taxon>Pseudomonadati</taxon>
        <taxon>Pseudomonadota</taxon>
        <taxon>Alphaproteobacteria</taxon>
        <taxon>Acetobacterales</taxon>
        <taxon>Acetobacteraceae</taxon>
        <taxon>Acetobacter</taxon>
    </lineage>
</organism>
<protein>
    <recommendedName>
        <fullName evidence="6">Porin</fullName>
    </recommendedName>
</protein>
<feature type="chain" id="PRO_5047386084" description="Porin" evidence="3">
    <location>
        <begin position="33"/>
        <end position="618"/>
    </location>
</feature>
<keyword evidence="5" id="KW-1185">Reference proteome</keyword>
<proteinExistence type="predicted"/>
<feature type="signal peptide" evidence="3">
    <location>
        <begin position="1"/>
        <end position="32"/>
    </location>
</feature>
<evidence type="ECO:0008006" key="6">
    <source>
        <dbReference type="Google" id="ProtNLM"/>
    </source>
</evidence>
<keyword evidence="1" id="KW-0175">Coiled coil</keyword>
<evidence type="ECO:0000313" key="4">
    <source>
        <dbReference type="EMBL" id="NHN85637.1"/>
    </source>
</evidence>
<name>A0ABX0JQR3_9PROT</name>
<reference evidence="4 5" key="1">
    <citation type="journal article" date="2020" name="Int. J. Syst. Evol. Microbiol.">
        <title>Novel acetic acid bacteria from cider fermentations: Acetobacter conturbans sp. nov. and Acetobacter fallax sp. nov.</title>
        <authorList>
            <person name="Sombolestani A.S."/>
            <person name="Cleenwerck I."/>
            <person name="Cnockaert M."/>
            <person name="Borremans W."/>
            <person name="Wieme A.D."/>
            <person name="De Vuyst L."/>
            <person name="Vandamme P."/>
        </authorList>
    </citation>
    <scope>NUCLEOTIDE SEQUENCE [LARGE SCALE GENOMIC DNA]</scope>
    <source>
        <strain evidence="4 5">LMG 30640</strain>
    </source>
</reference>
<gene>
    <name evidence="4" type="ORF">GOB93_13440</name>
</gene>
<dbReference type="Proteomes" id="UP000635278">
    <property type="component" value="Unassembled WGS sequence"/>
</dbReference>
<feature type="region of interest" description="Disordered" evidence="2">
    <location>
        <begin position="97"/>
        <end position="133"/>
    </location>
</feature>
<evidence type="ECO:0000256" key="1">
    <source>
        <dbReference type="SAM" id="Coils"/>
    </source>
</evidence>
<dbReference type="RefSeq" id="WP_173584025.1">
    <property type="nucleotide sequence ID" value="NZ_WOTB01000018.1"/>
</dbReference>
<accession>A0ABX0JQR3</accession>
<evidence type="ECO:0000256" key="3">
    <source>
        <dbReference type="SAM" id="SignalP"/>
    </source>
</evidence>